<dbReference type="OrthoDB" id="9800940at2"/>
<dbReference type="InterPro" id="IPR013471">
    <property type="entry name" value="RNase_Z/BN"/>
</dbReference>
<comment type="subunit">
    <text evidence="1 10">Homodimer.</text>
</comment>
<feature type="binding site" evidence="10">
    <location>
        <position position="64"/>
    </location>
    <ligand>
        <name>Zn(2+)</name>
        <dbReference type="ChEBI" id="CHEBI:29105"/>
        <label>1</label>
        <note>catalytic</note>
    </ligand>
</feature>
<dbReference type="PANTHER" id="PTHR46018:SF2">
    <property type="entry name" value="ZINC PHOSPHODIESTERASE ELAC PROTEIN 1"/>
    <property type="match status" value="1"/>
</dbReference>
<dbReference type="GO" id="GO:0042802">
    <property type="term" value="F:identical protein binding"/>
    <property type="evidence" value="ECO:0007669"/>
    <property type="project" value="UniProtKB-ARBA"/>
</dbReference>
<dbReference type="SUPFAM" id="SSF56281">
    <property type="entry name" value="Metallo-hydrolase/oxidoreductase"/>
    <property type="match status" value="1"/>
</dbReference>
<dbReference type="KEGG" id="kyr:CVV65_02425"/>
<comment type="similarity">
    <text evidence="10">Belongs to the RNase Z family.</text>
</comment>
<dbReference type="PANTHER" id="PTHR46018">
    <property type="entry name" value="ZINC PHOSPHODIESTERASE ELAC PROTEIN 1"/>
    <property type="match status" value="1"/>
</dbReference>
<dbReference type="Proteomes" id="UP000231932">
    <property type="component" value="Chromosome"/>
</dbReference>
<feature type="binding site" evidence="10">
    <location>
        <position position="211"/>
    </location>
    <ligand>
        <name>Zn(2+)</name>
        <dbReference type="ChEBI" id="CHEBI:29105"/>
        <label>2</label>
        <note>catalytic</note>
    </ligand>
</feature>
<comment type="cofactor">
    <cofactor evidence="10">
        <name>Zn(2+)</name>
        <dbReference type="ChEBI" id="CHEBI:29105"/>
    </cofactor>
    <text evidence="10">Binds 2 Zn(2+) ions.</text>
</comment>
<dbReference type="EMBL" id="CP024955">
    <property type="protein sequence ID" value="ATY83957.1"/>
    <property type="molecule type" value="Genomic_DNA"/>
</dbReference>
<dbReference type="GO" id="GO:0042781">
    <property type="term" value="F:3'-tRNA processing endoribonuclease activity"/>
    <property type="evidence" value="ECO:0007669"/>
    <property type="project" value="UniProtKB-UniRule"/>
</dbReference>
<evidence type="ECO:0000256" key="2">
    <source>
        <dbReference type="ARBA" id="ARBA00012477"/>
    </source>
</evidence>
<keyword evidence="4 10" id="KW-0540">Nuclease</keyword>
<accession>A0A2K8N577</accession>
<feature type="active site" description="Proton acceptor" evidence="10">
    <location>
        <position position="66"/>
    </location>
</feature>
<organism evidence="12 13">
    <name type="scientific">Kyrpidia spormannii</name>
    <dbReference type="NCBI Taxonomy" id="2055160"/>
    <lineage>
        <taxon>Bacteria</taxon>
        <taxon>Bacillati</taxon>
        <taxon>Bacillota</taxon>
        <taxon>Bacilli</taxon>
        <taxon>Bacillales</taxon>
        <taxon>Alicyclobacillaceae</taxon>
        <taxon>Kyrpidia</taxon>
    </lineage>
</organism>
<keyword evidence="3 10" id="KW-0819">tRNA processing</keyword>
<gene>
    <name evidence="10" type="primary">rnz</name>
    <name evidence="12" type="ORF">CVV65_02425</name>
</gene>
<keyword evidence="8 10" id="KW-0862">Zinc</keyword>
<dbReference type="InterPro" id="IPR036866">
    <property type="entry name" value="RibonucZ/Hydroxyglut_hydro"/>
</dbReference>
<comment type="catalytic activity">
    <reaction evidence="10">
        <text>Endonucleolytic cleavage of RNA, removing extra 3' nucleotides from tRNA precursor, generating 3' termini of tRNAs. A 3'-hydroxy group is left at the tRNA terminus and a 5'-phosphoryl group is left at the trailer molecule.</text>
        <dbReference type="EC" id="3.1.26.11"/>
    </reaction>
</comment>
<dbReference type="FunFam" id="3.60.15.10:FF:000002">
    <property type="entry name" value="Ribonuclease Z"/>
    <property type="match status" value="1"/>
</dbReference>
<evidence type="ECO:0000256" key="8">
    <source>
        <dbReference type="ARBA" id="ARBA00022833"/>
    </source>
</evidence>
<keyword evidence="7 10" id="KW-0378">Hydrolase</keyword>
<feature type="binding site" evidence="10">
    <location>
        <position position="269"/>
    </location>
    <ligand>
        <name>Zn(2+)</name>
        <dbReference type="ChEBI" id="CHEBI:29105"/>
        <label>2</label>
        <note>catalytic</note>
    </ligand>
</feature>
<evidence type="ECO:0000256" key="10">
    <source>
        <dbReference type="HAMAP-Rule" id="MF_01818"/>
    </source>
</evidence>
<dbReference type="AlphaFoldDB" id="A0A2K8N577"/>
<dbReference type="EC" id="3.1.26.11" evidence="2 10"/>
<keyword evidence="6 10" id="KW-0255">Endonuclease</keyword>
<name>A0A2K8N577_9BACL</name>
<dbReference type="InterPro" id="IPR001279">
    <property type="entry name" value="Metallo-B-lactamas"/>
</dbReference>
<reference evidence="13" key="1">
    <citation type="submission" date="2017-11" db="EMBL/GenBank/DDBJ databases">
        <title>Complete Genome Sequence of Kyrpidia sp. Strain EA-1, a thermophilic, hydrogen-oxidizing Bacterium, isolated from the Azores.</title>
        <authorList>
            <person name="Reiner J.E."/>
            <person name="Lapp C.J."/>
            <person name="Bunk B."/>
            <person name="Gescher J."/>
        </authorList>
    </citation>
    <scope>NUCLEOTIDE SEQUENCE [LARGE SCALE GENOMIC DNA]</scope>
    <source>
        <strain evidence="13">EA-1</strain>
    </source>
</reference>
<dbReference type="Pfam" id="PF23023">
    <property type="entry name" value="Anti-Pycsar_Apyc1"/>
    <property type="match status" value="1"/>
</dbReference>
<evidence type="ECO:0000313" key="13">
    <source>
        <dbReference type="Proteomes" id="UP000231932"/>
    </source>
</evidence>
<dbReference type="NCBIfam" id="NF000801">
    <property type="entry name" value="PRK00055.1-3"/>
    <property type="match status" value="1"/>
</dbReference>
<evidence type="ECO:0000256" key="3">
    <source>
        <dbReference type="ARBA" id="ARBA00022694"/>
    </source>
</evidence>
<keyword evidence="13" id="KW-1185">Reference proteome</keyword>
<feature type="binding site" evidence="10">
    <location>
        <position position="62"/>
    </location>
    <ligand>
        <name>Zn(2+)</name>
        <dbReference type="ChEBI" id="CHEBI:29105"/>
        <label>1</label>
        <note>catalytic</note>
    </ligand>
</feature>
<dbReference type="CDD" id="cd07717">
    <property type="entry name" value="RNaseZ_ZiPD-like_MBL-fold"/>
    <property type="match status" value="1"/>
</dbReference>
<proteinExistence type="inferred from homology"/>
<evidence type="ECO:0000256" key="6">
    <source>
        <dbReference type="ARBA" id="ARBA00022759"/>
    </source>
</evidence>
<evidence type="ECO:0000256" key="4">
    <source>
        <dbReference type="ARBA" id="ARBA00022722"/>
    </source>
</evidence>
<dbReference type="RefSeq" id="WP_100666793.1">
    <property type="nucleotide sequence ID" value="NZ_CP024955.1"/>
</dbReference>
<feature type="domain" description="Metallo-beta-lactamase" evidence="11">
    <location>
        <begin position="18"/>
        <end position="269"/>
    </location>
</feature>
<feature type="binding site" evidence="10">
    <location>
        <position position="66"/>
    </location>
    <ligand>
        <name>Zn(2+)</name>
        <dbReference type="ChEBI" id="CHEBI:29105"/>
        <label>2</label>
        <note>catalytic</note>
    </ligand>
</feature>
<protein>
    <recommendedName>
        <fullName evidence="2 10">Ribonuclease Z</fullName>
        <shortName evidence="10">RNase Z</shortName>
        <ecNumber evidence="2 10">3.1.26.11</ecNumber>
    </recommendedName>
    <alternativeName>
        <fullName evidence="10">tRNA 3 endonuclease</fullName>
    </alternativeName>
    <alternativeName>
        <fullName evidence="10">tRNase Z</fullName>
    </alternativeName>
</protein>
<dbReference type="NCBIfam" id="TIGR02651">
    <property type="entry name" value="RNase_Z"/>
    <property type="match status" value="1"/>
</dbReference>
<evidence type="ECO:0000256" key="9">
    <source>
        <dbReference type="ARBA" id="ARBA00057812"/>
    </source>
</evidence>
<comment type="function">
    <text evidence="9 10">Zinc phosphodiesterase, which displays some tRNA 3'-processing endonuclease activity. Probably involved in tRNA maturation, by removing a 3'-trailer from precursor tRNA.</text>
</comment>
<feature type="binding site" evidence="10">
    <location>
        <position position="140"/>
    </location>
    <ligand>
        <name>Zn(2+)</name>
        <dbReference type="ChEBI" id="CHEBI:29105"/>
        <label>1</label>
        <note>catalytic</note>
    </ligand>
</feature>
<dbReference type="GO" id="GO:0008270">
    <property type="term" value="F:zinc ion binding"/>
    <property type="evidence" value="ECO:0007669"/>
    <property type="project" value="UniProtKB-UniRule"/>
</dbReference>
<evidence type="ECO:0000259" key="11">
    <source>
        <dbReference type="SMART" id="SM00849"/>
    </source>
</evidence>
<keyword evidence="5 10" id="KW-0479">Metal-binding</keyword>
<evidence type="ECO:0000313" key="12">
    <source>
        <dbReference type="EMBL" id="ATY83957.1"/>
    </source>
</evidence>
<sequence length="307" mass="33348">MELYFLGTGAGAPSKERNVSAVGLRQPRTGRWWLFDCGEGTQHRMAESPFKWNRLEAVFITHLHGDHVFGLPGLLASRSLLGLTSPLAIFGPSGLRGYLESVFQFTDTHLGFALEVEEIGDGWARTFACGWTVRCGKLCHSVESLGFRVEEPPQPGRFHPDKALALGVEPGPAYARLKRGETVVLPGGRIVAGRDVTDPPRPGRRVVLLGDTEPCTGALTLAEGADLLVHEATFLSRDEPLARRSRHSTAAEAADLARRAKAGKLVITHLSPRYAGRELELLAEARAVFPATEMAIDGSSFRCDPHP</sequence>
<dbReference type="HAMAP" id="MF_01818">
    <property type="entry name" value="RNase_Z_BN"/>
    <property type="match status" value="1"/>
</dbReference>
<feature type="binding site" evidence="10">
    <location>
        <position position="67"/>
    </location>
    <ligand>
        <name>Zn(2+)</name>
        <dbReference type="ChEBI" id="CHEBI:29105"/>
        <label>2</label>
        <note>catalytic</note>
    </ligand>
</feature>
<evidence type="ECO:0000256" key="5">
    <source>
        <dbReference type="ARBA" id="ARBA00022723"/>
    </source>
</evidence>
<evidence type="ECO:0000256" key="1">
    <source>
        <dbReference type="ARBA" id="ARBA00011738"/>
    </source>
</evidence>
<dbReference type="SMART" id="SM00849">
    <property type="entry name" value="Lactamase_B"/>
    <property type="match status" value="1"/>
</dbReference>
<dbReference type="Gene3D" id="3.60.15.10">
    <property type="entry name" value="Ribonuclease Z/Hydroxyacylglutathione hydrolase-like"/>
    <property type="match status" value="1"/>
</dbReference>
<evidence type="ECO:0000256" key="7">
    <source>
        <dbReference type="ARBA" id="ARBA00022801"/>
    </source>
</evidence>
<dbReference type="Pfam" id="PF12706">
    <property type="entry name" value="Lactamase_B_2"/>
    <property type="match status" value="1"/>
</dbReference>
<feature type="binding site" evidence="10">
    <location>
        <position position="211"/>
    </location>
    <ligand>
        <name>Zn(2+)</name>
        <dbReference type="ChEBI" id="CHEBI:29105"/>
        <label>1</label>
        <note>catalytic</note>
    </ligand>
</feature>